<dbReference type="PANTHER" id="PTHR11024:SF2">
    <property type="entry name" value="PROTEIN SEC13 HOMOLOG"/>
    <property type="match status" value="1"/>
</dbReference>
<reference evidence="12" key="1">
    <citation type="submission" date="2021-01" db="EMBL/GenBank/DDBJ databases">
        <authorList>
            <person name="Corre E."/>
            <person name="Pelletier E."/>
            <person name="Niang G."/>
            <person name="Scheremetjew M."/>
            <person name="Finn R."/>
            <person name="Kale V."/>
            <person name="Holt S."/>
            <person name="Cochrane G."/>
            <person name="Meng A."/>
            <person name="Brown T."/>
            <person name="Cohen L."/>
        </authorList>
    </citation>
    <scope>NUCLEOTIDE SEQUENCE</scope>
    <source>
        <strain evidence="12">CCMP2078</strain>
    </source>
</reference>
<evidence type="ECO:0000256" key="9">
    <source>
        <dbReference type="ARBA" id="ARBA00023132"/>
    </source>
</evidence>
<gene>
    <name evidence="12" type="ORF">PPYR1160_LOCUS4242</name>
</gene>
<dbReference type="EMBL" id="HBEA01005544">
    <property type="protein sequence ID" value="CAD8254750.1"/>
    <property type="molecule type" value="Transcribed_RNA"/>
</dbReference>
<keyword evidence="9" id="KW-0906">Nuclear pore complex</keyword>
<evidence type="ECO:0000256" key="6">
    <source>
        <dbReference type="ARBA" id="ARBA00022816"/>
    </source>
</evidence>
<evidence type="ECO:0000256" key="2">
    <source>
        <dbReference type="ARBA" id="ARBA00010102"/>
    </source>
</evidence>
<evidence type="ECO:0000256" key="1">
    <source>
        <dbReference type="ARBA" id="ARBA00004567"/>
    </source>
</evidence>
<evidence type="ECO:0000256" key="11">
    <source>
        <dbReference type="PROSITE-ProRule" id="PRU00221"/>
    </source>
</evidence>
<dbReference type="InterPro" id="IPR015943">
    <property type="entry name" value="WD40/YVTN_repeat-like_dom_sf"/>
</dbReference>
<feature type="repeat" description="WD" evidence="11">
    <location>
        <begin position="77"/>
        <end position="109"/>
    </location>
</feature>
<dbReference type="PROSITE" id="PS50082">
    <property type="entry name" value="WD_REPEATS_2"/>
    <property type="match status" value="3"/>
</dbReference>
<dbReference type="Gene3D" id="2.130.10.10">
    <property type="entry name" value="YVTN repeat-like/Quinoprotein amine dehydrogenase"/>
    <property type="match status" value="1"/>
</dbReference>
<dbReference type="GO" id="GO:0051028">
    <property type="term" value="P:mRNA transport"/>
    <property type="evidence" value="ECO:0007669"/>
    <property type="project" value="UniProtKB-KW"/>
</dbReference>
<dbReference type="GO" id="GO:0030127">
    <property type="term" value="C:COPII vesicle coat"/>
    <property type="evidence" value="ECO:0007669"/>
    <property type="project" value="TreeGrafter"/>
</dbReference>
<protein>
    <submittedName>
        <fullName evidence="12">Uncharacterized protein</fullName>
    </submittedName>
</protein>
<accession>A0A7R9YAS8</accession>
<keyword evidence="10" id="KW-0539">Nucleus</keyword>
<evidence type="ECO:0000256" key="10">
    <source>
        <dbReference type="ARBA" id="ARBA00023242"/>
    </source>
</evidence>
<evidence type="ECO:0000256" key="8">
    <source>
        <dbReference type="ARBA" id="ARBA00023010"/>
    </source>
</evidence>
<comment type="subcellular location">
    <subcellularLocation>
        <location evidence="1">Nucleus</location>
        <location evidence="1">Nuclear pore complex</location>
    </subcellularLocation>
</comment>
<evidence type="ECO:0000256" key="7">
    <source>
        <dbReference type="ARBA" id="ARBA00022927"/>
    </source>
</evidence>
<dbReference type="GO" id="GO:0090114">
    <property type="term" value="P:COPII-coated vesicle budding"/>
    <property type="evidence" value="ECO:0007669"/>
    <property type="project" value="TreeGrafter"/>
</dbReference>
<dbReference type="InterPro" id="IPR036322">
    <property type="entry name" value="WD40_repeat_dom_sf"/>
</dbReference>
<evidence type="ECO:0000313" key="12">
    <source>
        <dbReference type="EMBL" id="CAD8254750.1"/>
    </source>
</evidence>
<dbReference type="GO" id="GO:0031080">
    <property type="term" value="C:nuclear pore outer ring"/>
    <property type="evidence" value="ECO:0007669"/>
    <property type="project" value="TreeGrafter"/>
</dbReference>
<evidence type="ECO:0000256" key="5">
    <source>
        <dbReference type="ARBA" id="ARBA00022737"/>
    </source>
</evidence>
<keyword evidence="7" id="KW-0653">Protein transport</keyword>
<keyword evidence="5" id="KW-0677">Repeat</keyword>
<feature type="repeat" description="WD" evidence="11">
    <location>
        <begin position="223"/>
        <end position="258"/>
    </location>
</feature>
<dbReference type="InterPro" id="IPR001680">
    <property type="entry name" value="WD40_rpt"/>
</dbReference>
<dbReference type="GO" id="GO:0005198">
    <property type="term" value="F:structural molecule activity"/>
    <property type="evidence" value="ECO:0007669"/>
    <property type="project" value="InterPro"/>
</dbReference>
<sequence length="323" mass="35532">MRPFVCGPSQTPVSPDTLLRPTSTMATPVVRVETEHEDMIHDAQLDYYSRLLATASSDRSVRVFDVSGDMYQLKDVLSGHEGPVWQVAWSHPKFGMLASCSYDGSVRIYREQASTGKWEPVYVYSVHKSSVNSISFAPHELGLVLACASADGEISVLTHHPNETVGNDWKSEKFADSPLGVNTVCWAPFGTGQRRFVTGGCDNKARIWSCGENGGWSMEILSENAHSDWVRDVAWAPSTGLPHDMIATASEDRTVRIWTKGNDGTWGSVLLNVFDFPVWRVSWSITGNILAVSAGDSDVTLWKQSTDGSWARITSVDDEGVKN</sequence>
<dbReference type="AlphaFoldDB" id="A0A7R9YAS8"/>
<keyword evidence="4 11" id="KW-0853">WD repeat</keyword>
<evidence type="ECO:0000256" key="4">
    <source>
        <dbReference type="ARBA" id="ARBA00022574"/>
    </source>
</evidence>
<organism evidence="12">
    <name type="scientific">Pinguiococcus pyrenoidosus</name>
    <dbReference type="NCBI Taxonomy" id="172671"/>
    <lineage>
        <taxon>Eukaryota</taxon>
        <taxon>Sar</taxon>
        <taxon>Stramenopiles</taxon>
        <taxon>Ochrophyta</taxon>
        <taxon>Pinguiophyceae</taxon>
        <taxon>Pinguiochrysidales</taxon>
        <taxon>Pinguiochrysidaceae</taxon>
        <taxon>Pinguiococcus</taxon>
    </lineage>
</organism>
<dbReference type="PROSITE" id="PS50294">
    <property type="entry name" value="WD_REPEATS_REGION"/>
    <property type="match status" value="1"/>
</dbReference>
<proteinExistence type="inferred from homology"/>
<dbReference type="SUPFAM" id="SSF50978">
    <property type="entry name" value="WD40 repeat-like"/>
    <property type="match status" value="1"/>
</dbReference>
<name>A0A7R9YAS8_9STRA</name>
<keyword evidence="3" id="KW-0813">Transport</keyword>
<dbReference type="SMART" id="SM00320">
    <property type="entry name" value="WD40"/>
    <property type="match status" value="6"/>
</dbReference>
<comment type="similarity">
    <text evidence="2">Belongs to the WD repeat SEC13 family.</text>
</comment>
<feature type="repeat" description="WD" evidence="11">
    <location>
        <begin position="33"/>
        <end position="67"/>
    </location>
</feature>
<dbReference type="Pfam" id="PF00400">
    <property type="entry name" value="WD40"/>
    <property type="match status" value="6"/>
</dbReference>
<evidence type="ECO:0000256" key="3">
    <source>
        <dbReference type="ARBA" id="ARBA00022448"/>
    </source>
</evidence>
<dbReference type="GO" id="GO:0006606">
    <property type="term" value="P:protein import into nucleus"/>
    <property type="evidence" value="ECO:0007669"/>
    <property type="project" value="TreeGrafter"/>
</dbReference>
<keyword evidence="6" id="KW-0509">mRNA transport</keyword>
<keyword evidence="8" id="KW-0811">Translocation</keyword>
<dbReference type="InterPro" id="IPR037363">
    <property type="entry name" value="Sec13/Seh1_fam"/>
</dbReference>
<dbReference type="PANTHER" id="PTHR11024">
    <property type="entry name" value="NUCLEAR PORE COMPLEX PROTEIN SEC13 / SEH1 FAMILY MEMBER"/>
    <property type="match status" value="1"/>
</dbReference>